<dbReference type="PANTHER" id="PTHR43364:SF4">
    <property type="entry name" value="NAD(P)-LINKED OXIDOREDUCTASE SUPERFAMILY PROTEIN"/>
    <property type="match status" value="1"/>
</dbReference>
<reference evidence="4" key="1">
    <citation type="submission" date="2021-11" db="EMBL/GenBank/DDBJ databases">
        <title>Cultivation dependent microbiological survey of springs from the worlds oldest radium mine currently devoted to the extraction of radon-saturated water.</title>
        <authorList>
            <person name="Kapinusova G."/>
            <person name="Smrhova T."/>
            <person name="Strejcek M."/>
            <person name="Suman J."/>
            <person name="Jani K."/>
            <person name="Pajer P."/>
            <person name="Uhlik O."/>
        </authorList>
    </citation>
    <scope>NUCLEOTIDE SEQUENCE [LARGE SCALE GENOMIC DNA]</scope>
    <source>
        <strain evidence="4">J379</strain>
    </source>
</reference>
<keyword evidence="4" id="KW-1185">Reference proteome</keyword>
<accession>A0ABY5PGH2</accession>
<dbReference type="Gene3D" id="3.20.20.100">
    <property type="entry name" value="NADP-dependent oxidoreductase domain"/>
    <property type="match status" value="1"/>
</dbReference>
<name>A0ABY5PGH2_9ACTN</name>
<proteinExistence type="predicted"/>
<protein>
    <submittedName>
        <fullName evidence="3">Aldo/keto reductase</fullName>
    </submittedName>
</protein>
<gene>
    <name evidence="3" type="ORF">LRS13_24285</name>
</gene>
<keyword evidence="1" id="KW-0560">Oxidoreductase</keyword>
<dbReference type="SUPFAM" id="SSF51430">
    <property type="entry name" value="NAD(P)-linked oxidoreductase"/>
    <property type="match status" value="1"/>
</dbReference>
<dbReference type="EMBL" id="CP088295">
    <property type="protein sequence ID" value="UUY03741.1"/>
    <property type="molecule type" value="Genomic_DNA"/>
</dbReference>
<dbReference type="Pfam" id="PF00248">
    <property type="entry name" value="Aldo_ket_red"/>
    <property type="match status" value="1"/>
</dbReference>
<organism evidence="3 4">
    <name type="scientific">Svornostia abyssi</name>
    <dbReference type="NCBI Taxonomy" id="2898438"/>
    <lineage>
        <taxon>Bacteria</taxon>
        <taxon>Bacillati</taxon>
        <taxon>Actinomycetota</taxon>
        <taxon>Thermoleophilia</taxon>
        <taxon>Solirubrobacterales</taxon>
        <taxon>Baekduiaceae</taxon>
        <taxon>Svornostia</taxon>
    </lineage>
</organism>
<dbReference type="PANTHER" id="PTHR43364">
    <property type="entry name" value="NADH-SPECIFIC METHYLGLYOXAL REDUCTASE-RELATED"/>
    <property type="match status" value="1"/>
</dbReference>
<dbReference type="Proteomes" id="UP001058860">
    <property type="component" value="Chromosome"/>
</dbReference>
<evidence type="ECO:0000259" key="2">
    <source>
        <dbReference type="Pfam" id="PF00248"/>
    </source>
</evidence>
<feature type="domain" description="NADP-dependent oxidoreductase" evidence="2">
    <location>
        <begin position="21"/>
        <end position="318"/>
    </location>
</feature>
<dbReference type="CDD" id="cd19102">
    <property type="entry name" value="AKR_unchar"/>
    <property type="match status" value="1"/>
</dbReference>
<evidence type="ECO:0000313" key="4">
    <source>
        <dbReference type="Proteomes" id="UP001058860"/>
    </source>
</evidence>
<evidence type="ECO:0000256" key="1">
    <source>
        <dbReference type="ARBA" id="ARBA00023002"/>
    </source>
</evidence>
<dbReference type="InterPro" id="IPR023210">
    <property type="entry name" value="NADP_OxRdtase_dom"/>
</dbReference>
<dbReference type="InterPro" id="IPR036812">
    <property type="entry name" value="NAD(P)_OxRdtase_dom_sf"/>
</dbReference>
<dbReference type="InterPro" id="IPR050523">
    <property type="entry name" value="AKR_Detox_Biosynth"/>
</dbReference>
<evidence type="ECO:0000313" key="3">
    <source>
        <dbReference type="EMBL" id="UUY03741.1"/>
    </source>
</evidence>
<dbReference type="RefSeq" id="WP_353864246.1">
    <property type="nucleotide sequence ID" value="NZ_CP088295.1"/>
</dbReference>
<sequence length="334" mass="35517">MTSEPRRTAPLGTTGLQITRVGLGTWAIGGPWDFGWGPQSDADSVAAIHEAVAAGINWIDTAAVYGMGHSEEVVGRAVRELPEADRPYVFTKCGLVWREGETSAARVGAPDSIRREVEDSLRRLGVEAIDLYQIHWPPQDGATVQEAWGAVVDLIEAGKVRFGGVSNFTAEQLAACELIRHVDTLQPPLSALERGVLGETLDWCADHDTGVIVYSPMQAGLLTGGWSHERFTALDAGDWRRKSDHFTGDLFDRNLAFAERLGAIARRLGCTSGELAIAWTLAQRGVTGAICGARKPGQVAGWAGAGEVALDDATLAELGDALRDTGAGRGPIPG</sequence>